<organism evidence="2 3">
    <name type="scientific">Effusibacillus lacus</name>
    <dbReference type="NCBI Taxonomy" id="1348429"/>
    <lineage>
        <taxon>Bacteria</taxon>
        <taxon>Bacillati</taxon>
        <taxon>Bacillota</taxon>
        <taxon>Bacilli</taxon>
        <taxon>Bacillales</taxon>
        <taxon>Alicyclobacillaceae</taxon>
        <taxon>Effusibacillus</taxon>
    </lineage>
</organism>
<feature type="compositionally biased region" description="Basic and acidic residues" evidence="1">
    <location>
        <begin position="18"/>
        <end position="47"/>
    </location>
</feature>
<dbReference type="EMBL" id="BDUF01000022">
    <property type="protein sequence ID" value="GAX89464.1"/>
    <property type="molecule type" value="Genomic_DNA"/>
</dbReference>
<accession>A0A292YM49</accession>
<protein>
    <submittedName>
        <fullName evidence="2">Uncharacterized protein</fullName>
    </submittedName>
</protein>
<dbReference type="Proteomes" id="UP000217785">
    <property type="component" value="Unassembled WGS sequence"/>
</dbReference>
<evidence type="ECO:0000256" key="1">
    <source>
        <dbReference type="SAM" id="MobiDB-lite"/>
    </source>
</evidence>
<reference evidence="3" key="1">
    <citation type="submission" date="2017-07" db="EMBL/GenBank/DDBJ databases">
        <title>Draft genome sequence of Effusibacillus lacus strain skLN1.</title>
        <authorList>
            <person name="Watanabe M."/>
            <person name="Kojima H."/>
            <person name="Fukui M."/>
        </authorList>
    </citation>
    <scope>NUCLEOTIDE SEQUENCE [LARGE SCALE GENOMIC DNA]</scope>
    <source>
        <strain evidence="3">skLN1</strain>
    </source>
</reference>
<sequence length="77" mass="8963">MRRKRGYSSPKPVLFNKEIFDPNGMKREVEDTSGKSDSKSPRPDKRQTWRLLNDTSARPDKRPTWRELDDASTGPDE</sequence>
<evidence type="ECO:0000313" key="2">
    <source>
        <dbReference type="EMBL" id="GAX89464.1"/>
    </source>
</evidence>
<keyword evidence="3" id="KW-1185">Reference proteome</keyword>
<feature type="region of interest" description="Disordered" evidence="1">
    <location>
        <begin position="1"/>
        <end position="77"/>
    </location>
</feature>
<name>A0A292YM49_9BACL</name>
<evidence type="ECO:0000313" key="3">
    <source>
        <dbReference type="Proteomes" id="UP000217785"/>
    </source>
</evidence>
<dbReference type="AlphaFoldDB" id="A0A292YM49"/>
<comment type="caution">
    <text evidence="2">The sequence shown here is derived from an EMBL/GenBank/DDBJ whole genome shotgun (WGS) entry which is preliminary data.</text>
</comment>
<dbReference type="RefSeq" id="WP_096181154.1">
    <property type="nucleotide sequence ID" value="NZ_BDUF01000022.1"/>
</dbReference>
<proteinExistence type="predicted"/>
<feature type="compositionally biased region" description="Basic and acidic residues" evidence="1">
    <location>
        <begin position="57"/>
        <end position="69"/>
    </location>
</feature>